<protein>
    <recommendedName>
        <fullName evidence="3">LytR/CpsA/Psr regulator C-terminal domain-containing protein</fullName>
    </recommendedName>
</protein>
<name>A0ABS2S695_9PSEU</name>
<evidence type="ECO:0000313" key="5">
    <source>
        <dbReference type="Proteomes" id="UP001195724"/>
    </source>
</evidence>
<keyword evidence="5" id="KW-1185">Reference proteome</keyword>
<feature type="domain" description="LytR/CpsA/Psr regulator C-terminal" evidence="3">
    <location>
        <begin position="122"/>
        <end position="210"/>
    </location>
</feature>
<feature type="region of interest" description="Disordered" evidence="1">
    <location>
        <begin position="41"/>
        <end position="124"/>
    </location>
</feature>
<comment type="caution">
    <text evidence="4">The sequence shown here is derived from an EMBL/GenBank/DDBJ whole genome shotgun (WGS) entry which is preliminary data.</text>
</comment>
<dbReference type="Pfam" id="PF13399">
    <property type="entry name" value="LytR_C"/>
    <property type="match status" value="1"/>
</dbReference>
<feature type="transmembrane region" description="Helical" evidence="2">
    <location>
        <begin position="15"/>
        <end position="36"/>
    </location>
</feature>
<feature type="compositionally biased region" description="Polar residues" evidence="1">
    <location>
        <begin position="50"/>
        <end position="74"/>
    </location>
</feature>
<reference evidence="4 5" key="1">
    <citation type="submission" date="2021-01" db="EMBL/GenBank/DDBJ databases">
        <title>Sequencing the genomes of 1000 actinobacteria strains.</title>
        <authorList>
            <person name="Klenk H.-P."/>
        </authorList>
    </citation>
    <scope>NUCLEOTIDE SEQUENCE [LARGE SCALE GENOMIC DNA]</scope>
    <source>
        <strain evidence="4 5">DSM 44581</strain>
    </source>
</reference>
<feature type="compositionally biased region" description="Pro residues" evidence="1">
    <location>
        <begin position="76"/>
        <end position="88"/>
    </location>
</feature>
<evidence type="ECO:0000256" key="1">
    <source>
        <dbReference type="SAM" id="MobiDB-lite"/>
    </source>
</evidence>
<evidence type="ECO:0000256" key="2">
    <source>
        <dbReference type="SAM" id="Phobius"/>
    </source>
</evidence>
<organism evidence="4 5">
    <name type="scientific">Saccharothrix algeriensis</name>
    <dbReference type="NCBI Taxonomy" id="173560"/>
    <lineage>
        <taxon>Bacteria</taxon>
        <taxon>Bacillati</taxon>
        <taxon>Actinomycetota</taxon>
        <taxon>Actinomycetes</taxon>
        <taxon>Pseudonocardiales</taxon>
        <taxon>Pseudonocardiaceae</taxon>
        <taxon>Saccharothrix</taxon>
    </lineage>
</organism>
<evidence type="ECO:0000313" key="4">
    <source>
        <dbReference type="EMBL" id="MBM7811752.1"/>
    </source>
</evidence>
<sequence>MSNPESTGPAHPARAAGLALIAVAAVALVVGVVSLFTGGDDGEAGAQPTDAPSSSQAAGTPSESPGPTSDAGQSPTPGPEQTTPPPATTAPGGTTAPGATTTPAAGTTAVPPPPVQGQGKPPVRVYNNGTIGGLAATAAEDVRRAGWEVADVANYSQGLIPTTTVYYRPGTDEEASARQLGEALGVEVKPRFDGIEQAHAGIIVIVTDSYQSRHGKV</sequence>
<proteinExistence type="predicted"/>
<gene>
    <name evidence="4" type="ORF">JOE68_002617</name>
</gene>
<dbReference type="Gene3D" id="3.30.70.2390">
    <property type="match status" value="1"/>
</dbReference>
<keyword evidence="2" id="KW-1133">Transmembrane helix</keyword>
<dbReference type="InterPro" id="IPR027381">
    <property type="entry name" value="LytR/CpsA/Psr_C"/>
</dbReference>
<dbReference type="RefSeq" id="WP_204842603.1">
    <property type="nucleotide sequence ID" value="NZ_JAFBCL010000001.1"/>
</dbReference>
<dbReference type="EMBL" id="JAFBCL010000001">
    <property type="protein sequence ID" value="MBM7811752.1"/>
    <property type="molecule type" value="Genomic_DNA"/>
</dbReference>
<dbReference type="Proteomes" id="UP001195724">
    <property type="component" value="Unassembled WGS sequence"/>
</dbReference>
<feature type="compositionally biased region" description="Low complexity" evidence="1">
    <location>
        <begin position="89"/>
        <end position="109"/>
    </location>
</feature>
<evidence type="ECO:0000259" key="3">
    <source>
        <dbReference type="Pfam" id="PF13399"/>
    </source>
</evidence>
<accession>A0ABS2S695</accession>
<keyword evidence="2" id="KW-0472">Membrane</keyword>
<keyword evidence="2" id="KW-0812">Transmembrane</keyword>